<comment type="catalytic activity">
    <reaction evidence="6">
        <text>(sulfur carrier)-H + L-cysteine = (sulfur carrier)-SH + L-alanine</text>
        <dbReference type="Rhea" id="RHEA:43892"/>
        <dbReference type="Rhea" id="RHEA-COMP:14737"/>
        <dbReference type="Rhea" id="RHEA-COMP:14739"/>
        <dbReference type="ChEBI" id="CHEBI:29917"/>
        <dbReference type="ChEBI" id="CHEBI:35235"/>
        <dbReference type="ChEBI" id="CHEBI:57972"/>
        <dbReference type="ChEBI" id="CHEBI:64428"/>
        <dbReference type="EC" id="2.8.1.7"/>
    </reaction>
</comment>
<dbReference type="Gene3D" id="3.40.640.10">
    <property type="entry name" value="Type I PLP-dependent aspartate aminotransferase-like (Major domain)"/>
    <property type="match status" value="1"/>
</dbReference>
<dbReference type="InterPro" id="IPR010970">
    <property type="entry name" value="Cys_dSase_SufS"/>
</dbReference>
<proteinExistence type="inferred from homology"/>
<feature type="domain" description="Aminotransferase class V" evidence="7">
    <location>
        <begin position="26"/>
        <end position="396"/>
    </location>
</feature>
<protein>
    <recommendedName>
        <fullName evidence="3">cysteine desulfurase</fullName>
        <ecNumber evidence="3">2.8.1.7</ecNumber>
    </recommendedName>
</protein>
<keyword evidence="4" id="KW-0808">Transferase</keyword>
<dbReference type="PANTHER" id="PTHR43586:SF8">
    <property type="entry name" value="CYSTEINE DESULFURASE 1, CHLOROPLASTIC"/>
    <property type="match status" value="1"/>
</dbReference>
<dbReference type="InterPro" id="IPR015422">
    <property type="entry name" value="PyrdxlP-dep_Trfase_small"/>
</dbReference>
<evidence type="ECO:0000259" key="7">
    <source>
        <dbReference type="Pfam" id="PF00266"/>
    </source>
</evidence>
<evidence type="ECO:0000313" key="8">
    <source>
        <dbReference type="EMBL" id="OLA39099.1"/>
    </source>
</evidence>
<dbReference type="NCBIfam" id="TIGR01979">
    <property type="entry name" value="sufS"/>
    <property type="match status" value="1"/>
</dbReference>
<dbReference type="Pfam" id="PF00266">
    <property type="entry name" value="Aminotran_5"/>
    <property type="match status" value="1"/>
</dbReference>
<dbReference type="RefSeq" id="WP_299822430.1">
    <property type="nucleotide sequence ID" value="NZ_DAWEAL010000079.1"/>
</dbReference>
<dbReference type="GO" id="GO:0031071">
    <property type="term" value="F:cysteine desulfurase activity"/>
    <property type="evidence" value="ECO:0007669"/>
    <property type="project" value="UniProtKB-EC"/>
</dbReference>
<dbReference type="EMBL" id="MNTG01000002">
    <property type="protein sequence ID" value="OLA39099.1"/>
    <property type="molecule type" value="Genomic_DNA"/>
</dbReference>
<dbReference type="GO" id="GO:0006534">
    <property type="term" value="P:cysteine metabolic process"/>
    <property type="evidence" value="ECO:0007669"/>
    <property type="project" value="InterPro"/>
</dbReference>
<dbReference type="PIRSF" id="PIRSF005572">
    <property type="entry name" value="NifS"/>
    <property type="match status" value="1"/>
</dbReference>
<dbReference type="InterPro" id="IPR016454">
    <property type="entry name" value="Cysteine_dSase"/>
</dbReference>
<keyword evidence="5" id="KW-0663">Pyridoxal phosphate</keyword>
<evidence type="ECO:0000256" key="3">
    <source>
        <dbReference type="ARBA" id="ARBA00012239"/>
    </source>
</evidence>
<dbReference type="AlphaFoldDB" id="A0A1Q6R9S4"/>
<organism evidence="8 9">
    <name type="scientific">Phascolarctobacterium succinatutens</name>
    <dbReference type="NCBI Taxonomy" id="626940"/>
    <lineage>
        <taxon>Bacteria</taxon>
        <taxon>Bacillati</taxon>
        <taxon>Bacillota</taxon>
        <taxon>Negativicutes</taxon>
        <taxon>Acidaminococcales</taxon>
        <taxon>Acidaminococcaceae</taxon>
        <taxon>Phascolarctobacterium</taxon>
    </lineage>
</organism>
<evidence type="ECO:0000256" key="1">
    <source>
        <dbReference type="ARBA" id="ARBA00001933"/>
    </source>
</evidence>
<dbReference type="Proteomes" id="UP000186777">
    <property type="component" value="Unassembled WGS sequence"/>
</dbReference>
<reference evidence="8 9" key="1">
    <citation type="journal article" date="2016" name="Nat. Biotechnol.">
        <title>Measurement of bacterial replication rates in microbial communities.</title>
        <authorList>
            <person name="Brown C.T."/>
            <person name="Olm M.R."/>
            <person name="Thomas B.C."/>
            <person name="Banfield J.F."/>
        </authorList>
    </citation>
    <scope>NUCLEOTIDE SEQUENCE [LARGE SCALE GENOMIC DNA]</scope>
    <source>
        <strain evidence="8">46_33</strain>
    </source>
</reference>
<name>A0A1Q6R9S4_9FIRM</name>
<dbReference type="STRING" id="626940.BHW43_01860"/>
<sequence length="411" mass="44336">MVNDKDLLSFDYKKDFPLLAANDVAYLDNSATTQKPACVIEAERDFYLKHNANPLRGLYDLAMQATDIYEDARVAVQKFINAKSEQEIIFTRNTTESLNLVAYSYGLANLKPGDEIVTTIMEHHSNMLPWRMVAQQTGAVVKYIECAVDGSISDEAIDAAVTEKTKIVAMAEVSNVLGRLNPIAKAISAAHKVGAVAVIDAAQSAPHMAIDVQKMDADFLAFSGHKMLGPMGIGVLYGKKELLEAMPPFLSGGEMISFVSRDGQEYAPLPHKFEAGTVNAAGAAGLHAAIEYINSIGFEVIEAREAALTKLAFDAMQKIPGVHIIGGKTAEEHKGILTFTVEGVHPHDIAAILDADGVNVRAGNHCAQPLLDHLCTGATARASLAFYNSAADVERFINSLSTIRERMGYGR</sequence>
<comment type="caution">
    <text evidence="8">The sequence shown here is derived from an EMBL/GenBank/DDBJ whole genome shotgun (WGS) entry which is preliminary data.</text>
</comment>
<dbReference type="GO" id="GO:0030170">
    <property type="term" value="F:pyridoxal phosphate binding"/>
    <property type="evidence" value="ECO:0007669"/>
    <property type="project" value="InterPro"/>
</dbReference>
<comment type="cofactor">
    <cofactor evidence="1">
        <name>pyridoxal 5'-phosphate</name>
        <dbReference type="ChEBI" id="CHEBI:597326"/>
    </cofactor>
</comment>
<dbReference type="InterPro" id="IPR015424">
    <property type="entry name" value="PyrdxlP-dep_Trfase"/>
</dbReference>
<dbReference type="PANTHER" id="PTHR43586">
    <property type="entry name" value="CYSTEINE DESULFURASE"/>
    <property type="match status" value="1"/>
</dbReference>
<dbReference type="CDD" id="cd06453">
    <property type="entry name" value="SufS_like"/>
    <property type="match status" value="1"/>
</dbReference>
<evidence type="ECO:0000256" key="4">
    <source>
        <dbReference type="ARBA" id="ARBA00022679"/>
    </source>
</evidence>
<evidence type="ECO:0000256" key="5">
    <source>
        <dbReference type="ARBA" id="ARBA00022898"/>
    </source>
</evidence>
<accession>A0A1Q6R9S4</accession>
<dbReference type="Gene3D" id="3.90.1150.10">
    <property type="entry name" value="Aspartate Aminotransferase, domain 1"/>
    <property type="match status" value="1"/>
</dbReference>
<evidence type="ECO:0000256" key="2">
    <source>
        <dbReference type="ARBA" id="ARBA00010447"/>
    </source>
</evidence>
<evidence type="ECO:0000256" key="6">
    <source>
        <dbReference type="ARBA" id="ARBA00050776"/>
    </source>
</evidence>
<dbReference type="EC" id="2.8.1.7" evidence="3"/>
<dbReference type="SUPFAM" id="SSF53383">
    <property type="entry name" value="PLP-dependent transferases"/>
    <property type="match status" value="1"/>
</dbReference>
<dbReference type="InterPro" id="IPR000192">
    <property type="entry name" value="Aminotrans_V_dom"/>
</dbReference>
<comment type="similarity">
    <text evidence="2">Belongs to the class-V pyridoxal-phosphate-dependent aminotransferase family. Csd subfamily.</text>
</comment>
<evidence type="ECO:0000313" key="9">
    <source>
        <dbReference type="Proteomes" id="UP000186777"/>
    </source>
</evidence>
<dbReference type="InterPro" id="IPR015421">
    <property type="entry name" value="PyrdxlP-dep_Trfase_major"/>
</dbReference>
<gene>
    <name evidence="8" type="ORF">BHW43_01860</name>
</gene>